<dbReference type="Pfam" id="PF01641">
    <property type="entry name" value="SelR"/>
    <property type="match status" value="1"/>
</dbReference>
<evidence type="ECO:0000313" key="4">
    <source>
        <dbReference type="EnsemblProtists" id="EOD24540"/>
    </source>
</evidence>
<dbReference type="PANTHER" id="PTHR10173">
    <property type="entry name" value="METHIONINE SULFOXIDE REDUCTASE"/>
    <property type="match status" value="1"/>
</dbReference>
<dbReference type="Gene3D" id="2.170.150.20">
    <property type="entry name" value="Peptide methionine sulfoxide reductase"/>
    <property type="match status" value="1"/>
</dbReference>
<dbReference type="SUPFAM" id="SSF51316">
    <property type="entry name" value="Mss4-like"/>
    <property type="match status" value="1"/>
</dbReference>
<reference evidence="4" key="2">
    <citation type="submission" date="2024-10" db="UniProtKB">
        <authorList>
            <consortium name="EnsemblProtists"/>
        </authorList>
    </citation>
    <scope>IDENTIFICATION</scope>
</reference>
<accession>A0A0D3JM05</accession>
<name>A0A0D3JM05_EMIH1</name>
<dbReference type="PANTHER" id="PTHR10173:SF57">
    <property type="entry name" value="PEPTIDE-METHIONINE (R)-S-OXIDE REDUCTASE"/>
    <property type="match status" value="1"/>
</dbReference>
<dbReference type="OMA" id="DEQWRAE"/>
<proteinExistence type="inferred from homology"/>
<dbReference type="PaxDb" id="2903-EOD24540"/>
<dbReference type="EnsemblProtists" id="EOD24540">
    <property type="protein sequence ID" value="EOD24540"/>
    <property type="gene ID" value="EMIHUDRAFT_58898"/>
</dbReference>
<evidence type="ECO:0000313" key="5">
    <source>
        <dbReference type="Proteomes" id="UP000013827"/>
    </source>
</evidence>
<dbReference type="InterPro" id="IPR002579">
    <property type="entry name" value="Met_Sox_Rdtase_MsrB_dom"/>
</dbReference>
<dbReference type="GO" id="GO:0005737">
    <property type="term" value="C:cytoplasm"/>
    <property type="evidence" value="ECO:0007669"/>
    <property type="project" value="TreeGrafter"/>
</dbReference>
<reference evidence="5" key="1">
    <citation type="journal article" date="2013" name="Nature">
        <title>Pan genome of the phytoplankton Emiliania underpins its global distribution.</title>
        <authorList>
            <person name="Read B.A."/>
            <person name="Kegel J."/>
            <person name="Klute M.J."/>
            <person name="Kuo A."/>
            <person name="Lefebvre S.C."/>
            <person name="Maumus F."/>
            <person name="Mayer C."/>
            <person name="Miller J."/>
            <person name="Monier A."/>
            <person name="Salamov A."/>
            <person name="Young J."/>
            <person name="Aguilar M."/>
            <person name="Claverie J.M."/>
            <person name="Frickenhaus S."/>
            <person name="Gonzalez K."/>
            <person name="Herman E.K."/>
            <person name="Lin Y.C."/>
            <person name="Napier J."/>
            <person name="Ogata H."/>
            <person name="Sarno A.F."/>
            <person name="Shmutz J."/>
            <person name="Schroeder D."/>
            <person name="de Vargas C."/>
            <person name="Verret F."/>
            <person name="von Dassow P."/>
            <person name="Valentin K."/>
            <person name="Van de Peer Y."/>
            <person name="Wheeler G."/>
            <person name="Dacks J.B."/>
            <person name="Delwiche C.F."/>
            <person name="Dyhrman S.T."/>
            <person name="Glockner G."/>
            <person name="John U."/>
            <person name="Richards T."/>
            <person name="Worden A.Z."/>
            <person name="Zhang X."/>
            <person name="Grigoriev I.V."/>
            <person name="Allen A.E."/>
            <person name="Bidle K."/>
            <person name="Borodovsky M."/>
            <person name="Bowler C."/>
            <person name="Brownlee C."/>
            <person name="Cock J.M."/>
            <person name="Elias M."/>
            <person name="Gladyshev V.N."/>
            <person name="Groth M."/>
            <person name="Guda C."/>
            <person name="Hadaegh A."/>
            <person name="Iglesias-Rodriguez M.D."/>
            <person name="Jenkins J."/>
            <person name="Jones B.M."/>
            <person name="Lawson T."/>
            <person name="Leese F."/>
            <person name="Lindquist E."/>
            <person name="Lobanov A."/>
            <person name="Lomsadze A."/>
            <person name="Malik S.B."/>
            <person name="Marsh M.E."/>
            <person name="Mackinder L."/>
            <person name="Mock T."/>
            <person name="Mueller-Roeber B."/>
            <person name="Pagarete A."/>
            <person name="Parker M."/>
            <person name="Probert I."/>
            <person name="Quesneville H."/>
            <person name="Raines C."/>
            <person name="Rensing S.A."/>
            <person name="Riano-Pachon D.M."/>
            <person name="Richier S."/>
            <person name="Rokitta S."/>
            <person name="Shiraiwa Y."/>
            <person name="Soanes D.M."/>
            <person name="van der Giezen M."/>
            <person name="Wahlund T.M."/>
            <person name="Williams B."/>
            <person name="Wilson W."/>
            <person name="Wolfe G."/>
            <person name="Wurch L.L."/>
        </authorList>
    </citation>
    <scope>NUCLEOTIDE SEQUENCE</scope>
</reference>
<keyword evidence="5" id="KW-1185">Reference proteome</keyword>
<organism evidence="4 5">
    <name type="scientific">Emiliania huxleyi (strain CCMP1516)</name>
    <dbReference type="NCBI Taxonomy" id="280463"/>
    <lineage>
        <taxon>Eukaryota</taxon>
        <taxon>Haptista</taxon>
        <taxon>Haptophyta</taxon>
        <taxon>Prymnesiophyceae</taxon>
        <taxon>Isochrysidales</taxon>
        <taxon>Noelaerhabdaceae</taxon>
        <taxon>Emiliania</taxon>
    </lineage>
</organism>
<dbReference type="RefSeq" id="XP_005776969.1">
    <property type="nucleotide sequence ID" value="XM_005776912.1"/>
</dbReference>
<dbReference type="InterPro" id="IPR028427">
    <property type="entry name" value="Met_Sox_Rdtase_MsrB"/>
</dbReference>
<dbReference type="GO" id="GO:0033743">
    <property type="term" value="F:peptide-methionine (R)-S-oxide reductase activity"/>
    <property type="evidence" value="ECO:0007669"/>
    <property type="project" value="InterPro"/>
</dbReference>
<dbReference type="PROSITE" id="PS51790">
    <property type="entry name" value="MSRB"/>
    <property type="match status" value="1"/>
</dbReference>
<dbReference type="AlphaFoldDB" id="A0A0D3JM05"/>
<dbReference type="STRING" id="2903.R1ECZ6"/>
<evidence type="ECO:0000259" key="3">
    <source>
        <dbReference type="PROSITE" id="PS51790"/>
    </source>
</evidence>
<evidence type="ECO:0000256" key="2">
    <source>
        <dbReference type="ARBA" id="ARBA00023002"/>
    </source>
</evidence>
<dbReference type="eggNOG" id="KOG0856">
    <property type="taxonomic scope" value="Eukaryota"/>
</dbReference>
<dbReference type="InterPro" id="IPR011057">
    <property type="entry name" value="Mss4-like_sf"/>
</dbReference>
<dbReference type="HOGENOM" id="CLU_031040_8_5_1"/>
<dbReference type="KEGG" id="ehx:EMIHUDRAFT_58898"/>
<feature type="domain" description="MsrB" evidence="3">
    <location>
        <begin position="5"/>
        <end position="133"/>
    </location>
</feature>
<keyword evidence="2" id="KW-0560">Oxidoreductase</keyword>
<protein>
    <recommendedName>
        <fullName evidence="3">MsrB domain-containing protein</fullName>
    </recommendedName>
</protein>
<evidence type="ECO:0000256" key="1">
    <source>
        <dbReference type="ARBA" id="ARBA00007174"/>
    </source>
</evidence>
<sequence>VQRSEREWAYVLSGEQYYILRKGGTEQPNTSPLYKEKRAGTYHCAACDSALFSSVDKFNSGTGWPSFATSLPAVEVLKNNPVLAAVGGTEVRCGTCGGHLGDVFADGFLFPGTRAAESGKRFCIDGGALVFRA</sequence>
<dbReference type="GO" id="GO:0030091">
    <property type="term" value="P:protein repair"/>
    <property type="evidence" value="ECO:0007669"/>
    <property type="project" value="InterPro"/>
</dbReference>
<comment type="similarity">
    <text evidence="1">Belongs to the MsrB Met sulfoxide reductase family.</text>
</comment>
<dbReference type="GO" id="GO:0006979">
    <property type="term" value="P:response to oxidative stress"/>
    <property type="evidence" value="ECO:0007669"/>
    <property type="project" value="InterPro"/>
</dbReference>
<dbReference type="Proteomes" id="UP000013827">
    <property type="component" value="Unassembled WGS sequence"/>
</dbReference>
<dbReference type="GeneID" id="17270086"/>